<dbReference type="InterPro" id="IPR028031">
    <property type="entry name" value="DUF4460"/>
</dbReference>
<feature type="domain" description="DUF4460" evidence="1">
    <location>
        <begin position="24"/>
        <end position="133"/>
    </location>
</feature>
<dbReference type="Pfam" id="PF14688">
    <property type="entry name" value="DUF4461"/>
    <property type="match status" value="1"/>
</dbReference>
<protein>
    <recommendedName>
        <fullName evidence="5">T-cell activation inhibitor, mitochondrial</fullName>
    </recommendedName>
</protein>
<evidence type="ECO:0000259" key="2">
    <source>
        <dbReference type="Pfam" id="PF14688"/>
    </source>
</evidence>
<dbReference type="InterPro" id="IPR027986">
    <property type="entry name" value="TCAIM"/>
</dbReference>
<proteinExistence type="predicted"/>
<sequence length="503" mass="57947">MNAIRSCARKYVASNDWTCGGVRHLNSGQVFTALKPFFFAVHPDLFGQFPKEREVNENSLKQLNAYIESEAKPSQSTHLTFYLRNQNNQDKLLSPQVSNVTSSESGKFQAIQINLGQNDIRHTVHSILRKCNLPTSYIDSLPKQPKEQTFSNPFNKNSNINPYAQFWNNFRDRDVDDAEREIRQRRTIPNDLESWLGKNVEDAKTKLHECWPIRDEIIRLRKHLCESLKLKDIIWDCGWGTRHFRGCLESLKALSLQHPETMEILKGKTLIFGRETGVSLDGHVILNSGEVRTNWLDLIRNAHKYDNLIFRIPSVQATLSRTLKDIKVVHRKFGPLRMAESYESLLRKLITSIGDYHRKSSFPKDWPEKLAHLELVVESDAGPLMVSPTGQIIVPASCPPFLLVNFISNNMEEASLKLDLYQKEKYEEIELHEKCVKELGLVALQKDDNVTPSLMIDCCKRLLENQLTLSLQGTHLWITTYYSVLSDGEICIPWNWKSEKDQD</sequence>
<dbReference type="EMBL" id="CAJVCH010029173">
    <property type="protein sequence ID" value="CAG7706155.1"/>
    <property type="molecule type" value="Genomic_DNA"/>
</dbReference>
<dbReference type="Proteomes" id="UP000708208">
    <property type="component" value="Unassembled WGS sequence"/>
</dbReference>
<dbReference type="GO" id="GO:0005739">
    <property type="term" value="C:mitochondrion"/>
    <property type="evidence" value="ECO:0007669"/>
    <property type="project" value="TreeGrafter"/>
</dbReference>
<organism evidence="3 4">
    <name type="scientific">Allacma fusca</name>
    <dbReference type="NCBI Taxonomy" id="39272"/>
    <lineage>
        <taxon>Eukaryota</taxon>
        <taxon>Metazoa</taxon>
        <taxon>Ecdysozoa</taxon>
        <taxon>Arthropoda</taxon>
        <taxon>Hexapoda</taxon>
        <taxon>Collembola</taxon>
        <taxon>Symphypleona</taxon>
        <taxon>Sminthuridae</taxon>
        <taxon>Allacma</taxon>
    </lineage>
</organism>
<gene>
    <name evidence="3" type="ORF">AFUS01_LOCUS4650</name>
</gene>
<dbReference type="AlphaFoldDB" id="A0A8J2JEB5"/>
<evidence type="ECO:0008006" key="5">
    <source>
        <dbReference type="Google" id="ProtNLM"/>
    </source>
</evidence>
<dbReference type="PANTHER" id="PTHR31596:SF1">
    <property type="entry name" value="T-CELL ACTIVATION INHIBITOR, MITOCHONDRIAL"/>
    <property type="match status" value="1"/>
</dbReference>
<dbReference type="InterPro" id="IPR027989">
    <property type="entry name" value="DUF4461"/>
</dbReference>
<dbReference type="PANTHER" id="PTHR31596">
    <property type="entry name" value="T-CELL ACTIVATION INHIBITOR, MITOCHONDRIAL"/>
    <property type="match status" value="1"/>
</dbReference>
<reference evidence="3" key="1">
    <citation type="submission" date="2021-06" db="EMBL/GenBank/DDBJ databases">
        <authorList>
            <person name="Hodson N. C."/>
            <person name="Mongue J. A."/>
            <person name="Jaron S. K."/>
        </authorList>
    </citation>
    <scope>NUCLEOTIDE SEQUENCE</scope>
</reference>
<dbReference type="OrthoDB" id="4238at2759"/>
<accession>A0A8J2JEB5</accession>
<keyword evidence="4" id="KW-1185">Reference proteome</keyword>
<comment type="caution">
    <text evidence="3">The sequence shown here is derived from an EMBL/GenBank/DDBJ whole genome shotgun (WGS) entry which is preliminary data.</text>
</comment>
<name>A0A8J2JEB5_9HEXA</name>
<evidence type="ECO:0000313" key="3">
    <source>
        <dbReference type="EMBL" id="CAG7706155.1"/>
    </source>
</evidence>
<dbReference type="Pfam" id="PF14687">
    <property type="entry name" value="DUF4460"/>
    <property type="match status" value="1"/>
</dbReference>
<evidence type="ECO:0000259" key="1">
    <source>
        <dbReference type="Pfam" id="PF14687"/>
    </source>
</evidence>
<evidence type="ECO:0000313" key="4">
    <source>
        <dbReference type="Proteomes" id="UP000708208"/>
    </source>
</evidence>
<feature type="domain" description="DUF4461" evidence="2">
    <location>
        <begin position="191"/>
        <end position="497"/>
    </location>
</feature>